<dbReference type="NCBIfam" id="TIGR01760">
    <property type="entry name" value="tape_meas_TP901"/>
    <property type="match status" value="1"/>
</dbReference>
<reference evidence="3 4" key="1">
    <citation type="submission" date="2022-06" db="EMBL/GenBank/DDBJ databases">
        <title>Endosaccharibacter gen. nov., sp. nov., endophytic bacteria isolated from sugarcane.</title>
        <authorList>
            <person name="Pitiwittayakul N."/>
            <person name="Yukphan P."/>
            <person name="Charoenyingcharoen P."/>
            <person name="Tanasupawat S."/>
        </authorList>
    </citation>
    <scope>NUCLEOTIDE SEQUENCE [LARGE SCALE GENOMIC DNA]</scope>
    <source>
        <strain evidence="3 4">KSS8</strain>
    </source>
</reference>
<proteinExistence type="predicted"/>
<dbReference type="InterPro" id="IPR010090">
    <property type="entry name" value="Phage_tape_meas"/>
</dbReference>
<feature type="region of interest" description="Disordered" evidence="2">
    <location>
        <begin position="514"/>
        <end position="533"/>
    </location>
</feature>
<evidence type="ECO:0000313" key="4">
    <source>
        <dbReference type="Proteomes" id="UP001524587"/>
    </source>
</evidence>
<keyword evidence="4" id="KW-1185">Reference proteome</keyword>
<accession>A0ABT1WAJ9</accession>
<protein>
    <submittedName>
        <fullName evidence="3">Phage tail tape measure protein</fullName>
    </submittedName>
</protein>
<evidence type="ECO:0000313" key="3">
    <source>
        <dbReference type="EMBL" id="MCQ8279924.1"/>
    </source>
</evidence>
<dbReference type="Proteomes" id="UP001524587">
    <property type="component" value="Unassembled WGS sequence"/>
</dbReference>
<gene>
    <name evidence="3" type="ORF">NFI95_15890</name>
</gene>
<feature type="coiled-coil region" evidence="1">
    <location>
        <begin position="15"/>
        <end position="42"/>
    </location>
</feature>
<evidence type="ECO:0000256" key="1">
    <source>
        <dbReference type="SAM" id="Coils"/>
    </source>
</evidence>
<organism evidence="3 4">
    <name type="scientific">Endosaccharibacter trunci</name>
    <dbReference type="NCBI Taxonomy" id="2812733"/>
    <lineage>
        <taxon>Bacteria</taxon>
        <taxon>Pseudomonadati</taxon>
        <taxon>Pseudomonadota</taxon>
        <taxon>Alphaproteobacteria</taxon>
        <taxon>Acetobacterales</taxon>
        <taxon>Acetobacteraceae</taxon>
        <taxon>Endosaccharibacter</taxon>
    </lineage>
</organism>
<evidence type="ECO:0000256" key="2">
    <source>
        <dbReference type="SAM" id="MobiDB-lite"/>
    </source>
</evidence>
<name>A0ABT1WAJ9_9PROT</name>
<feature type="region of interest" description="Disordered" evidence="2">
    <location>
        <begin position="599"/>
        <end position="623"/>
    </location>
</feature>
<comment type="caution">
    <text evidence="3">The sequence shown here is derived from an EMBL/GenBank/DDBJ whole genome shotgun (WGS) entry which is preliminary data.</text>
</comment>
<dbReference type="RefSeq" id="WP_422865413.1">
    <property type="nucleotide sequence ID" value="NZ_JAMSKV010000018.1"/>
</dbReference>
<keyword evidence="1" id="KW-0175">Coiled coil</keyword>
<dbReference type="EMBL" id="JAMSKV010000018">
    <property type="protein sequence ID" value="MCQ8279924.1"/>
    <property type="molecule type" value="Genomic_DNA"/>
</dbReference>
<sequence length="673" mass="70636">MAAENQVLHADIVAEDHASAELRKVKAELDAMRHKLHEVNHEAHEAGLSFALLAERSEVLRDHFGEVGEIFGETNERLSDMIPAFELLGAAMSVGALVDLTREAAEARTQMSAMAEEIGITTEALEGLRLAARETDVPIESMQTGMVKLQRVMVDAASGKNKQAAEIFARMGISLRDSHGHMRNVNDVLPLVAESLKRTEDTTLRNAVAMQLFGRSGAELIPFLKLGKEGLERLSQTSERLSAHFSREDTENVEAYKNSWIELDAAFEGLKDTITADLAPILTPIVDDMRDWISANRDWLGNSIKDDVHALVADVRELHLGTFIHDLEELKKYADPVAKMAGGWHRIAEAVVVIAAARFAWSVTAPVRALAVIAKDVGLLAIKINKDLVGAWRASGVAATEAAEATEAATLVGGGKAAGAAGKTAAKTAAVEGEEAAEVALKSAGSKAFLRGLVAEGLAGAGGMALEGAAGLAGLALGGAELAAVGGIIYGLLHLPKWLNDLATSFGPTHPALSNAGRGGAAHVADPAHDGSRHYGRGWTQNAYIAPPAASAAAASSMPSTAAETAAASVPAPVSFDIRVPAPLPPLPKLDIPKKIELHGPDSIEAPDDDAAAGASPGERSMMDPARSEITVKIQFANAPPGTTATMEVTGAARAGSIDFEYDYGQNYPHGGY</sequence>